<evidence type="ECO:0000256" key="16">
    <source>
        <dbReference type="ARBA" id="ARBA00023014"/>
    </source>
</evidence>
<sequence length="640" mass="70464">MMTRTPTIRVLLIGGDPEGVLPVRAMLDEAGAGDFDLTDAGGLSEAIGRLAEEDFDAILLDLPDTRGLDAAARLRKVAPHVPVVLGDAEEVAFRALDEGAQDRRVKGRGNGELLVRSIRYAVERERAEEALRESEERFRATFEQAAVGIAHVGLDGRWLRVNQKLCEIVGYAREELIELTFQDITYPDDLDKDLEHARRLLDGEIGTYAAEKRYFRKDGSVVWVHLTVSLVRDPCGTPKYFISVVEDITGRKRTEERLRRTLNALLALYEAGRVLGSTLEPEKIGTKLLEIVHRVADVGAAAISLRDEQGRLRTLHLSGPEDLLRSVGGTPEIQAARREVLKTAEHRTFRLPGATPLEGLCLPLLQAGHRVVGVVEVYGSEDLVERVPVELLGGLAGQAAGALENARLYGKLSEREEQLKALVGKLMAAQEEERRRVAYEVHDGVTQVAIAAHQNLQAFADDHPPGSTVDAGELDRPLELAQQTVVEARRVIEGLRPTVLDDFGLAAAVRLRAERLRAEGRQADYMENLGEERLPARIETALYRVAQEALTNAVKHSGSDRVYVALERREKKVRLEVRDYGRGFDPSVVPKGSGERVGLSGMRERVALLGGEFKIHSRPGEGTSVVAEVPIPPSEEGHER</sequence>
<dbReference type="Pfam" id="PF08447">
    <property type="entry name" value="PAS_3"/>
    <property type="match status" value="1"/>
</dbReference>
<dbReference type="SMART" id="SM00091">
    <property type="entry name" value="PAS"/>
    <property type="match status" value="1"/>
</dbReference>
<dbReference type="InterPro" id="IPR001610">
    <property type="entry name" value="PAC"/>
</dbReference>
<keyword evidence="8 19" id="KW-0597">Phosphoprotein</keyword>
<dbReference type="InterPro" id="IPR050482">
    <property type="entry name" value="Sensor_HK_TwoCompSys"/>
</dbReference>
<comment type="cofactor">
    <cofactor evidence="2">
        <name>[4Fe-4S] cluster</name>
        <dbReference type="ChEBI" id="CHEBI:49883"/>
    </cofactor>
</comment>
<feature type="modified residue" description="4-aspartylphosphate" evidence="19">
    <location>
        <position position="61"/>
    </location>
</feature>
<dbReference type="InterPro" id="IPR005467">
    <property type="entry name" value="His_kinase_dom"/>
</dbReference>
<dbReference type="Pfam" id="PF07730">
    <property type="entry name" value="HisKA_3"/>
    <property type="match status" value="1"/>
</dbReference>
<evidence type="ECO:0000256" key="11">
    <source>
        <dbReference type="ARBA" id="ARBA00022741"/>
    </source>
</evidence>
<evidence type="ECO:0000256" key="6">
    <source>
        <dbReference type="ARBA" id="ARBA00022485"/>
    </source>
</evidence>
<dbReference type="Gene3D" id="3.30.450.20">
    <property type="entry name" value="PAS domain"/>
    <property type="match status" value="1"/>
</dbReference>
<accession>Q1AT47</accession>
<evidence type="ECO:0000256" key="5">
    <source>
        <dbReference type="ARBA" id="ARBA00017322"/>
    </source>
</evidence>
<dbReference type="Gene3D" id="3.30.565.10">
    <property type="entry name" value="Histidine kinase-like ATPase, C-terminal domain"/>
    <property type="match status" value="1"/>
</dbReference>
<dbReference type="eggNOG" id="COG4585">
    <property type="taxonomic scope" value="Bacteria"/>
</dbReference>
<dbReference type="PANTHER" id="PTHR24421">
    <property type="entry name" value="NITRATE/NITRITE SENSOR PROTEIN NARX-RELATED"/>
    <property type="match status" value="1"/>
</dbReference>
<dbReference type="CDD" id="cd16917">
    <property type="entry name" value="HATPase_UhpB-NarQ-NarX-like"/>
    <property type="match status" value="1"/>
</dbReference>
<keyword evidence="20" id="KW-0175">Coiled coil</keyword>
<keyword evidence="12 26" id="KW-0418">Kinase</keyword>
<name>Q1AT47_RUBXD</name>
<keyword evidence="11" id="KW-0547">Nucleotide-binding</keyword>
<feature type="coiled-coil region" evidence="20">
    <location>
        <begin position="117"/>
        <end position="144"/>
    </location>
</feature>
<dbReference type="SUPFAM" id="SSF55785">
    <property type="entry name" value="PYP-like sensor domain (PAS domain)"/>
    <property type="match status" value="1"/>
</dbReference>
<dbReference type="GO" id="GO:0046983">
    <property type="term" value="F:protein dimerization activity"/>
    <property type="evidence" value="ECO:0007669"/>
    <property type="project" value="InterPro"/>
</dbReference>
<dbReference type="CDD" id="cd00156">
    <property type="entry name" value="REC"/>
    <property type="match status" value="1"/>
</dbReference>
<keyword evidence="16" id="KW-0411">Iron-sulfur</keyword>
<dbReference type="AlphaFoldDB" id="Q1AT47"/>
<gene>
    <name evidence="26" type="ordered locus">Rxyl_2510</name>
</gene>
<dbReference type="STRING" id="266117.Rxyl_2510"/>
<feature type="domain" description="Histidine kinase" evidence="22">
    <location>
        <begin position="542"/>
        <end position="633"/>
    </location>
</feature>
<proteinExistence type="predicted"/>
<dbReference type="PROSITE" id="PS50112">
    <property type="entry name" value="PAS"/>
    <property type="match status" value="1"/>
</dbReference>
<dbReference type="GO" id="GO:0005524">
    <property type="term" value="F:ATP binding"/>
    <property type="evidence" value="ECO:0007669"/>
    <property type="project" value="UniProtKB-KW"/>
</dbReference>
<dbReference type="GO" id="GO:0000155">
    <property type="term" value="F:phosphorelay sensor kinase activity"/>
    <property type="evidence" value="ECO:0007669"/>
    <property type="project" value="InterPro"/>
</dbReference>
<dbReference type="SMART" id="SM00387">
    <property type="entry name" value="HATPase_c"/>
    <property type="match status" value="1"/>
</dbReference>
<evidence type="ECO:0000313" key="27">
    <source>
        <dbReference type="Proteomes" id="UP000006637"/>
    </source>
</evidence>
<dbReference type="SUPFAM" id="SSF55781">
    <property type="entry name" value="GAF domain-like"/>
    <property type="match status" value="1"/>
</dbReference>
<evidence type="ECO:0000256" key="20">
    <source>
        <dbReference type="SAM" id="Coils"/>
    </source>
</evidence>
<dbReference type="InterPro" id="IPR013655">
    <property type="entry name" value="PAS_fold_3"/>
</dbReference>
<dbReference type="PhylomeDB" id="Q1AT47"/>
<dbReference type="PRINTS" id="PR00344">
    <property type="entry name" value="BCTRLSENSOR"/>
</dbReference>
<dbReference type="InterPro" id="IPR011006">
    <property type="entry name" value="CheY-like_superfamily"/>
</dbReference>
<evidence type="ECO:0000256" key="14">
    <source>
        <dbReference type="ARBA" id="ARBA00023004"/>
    </source>
</evidence>
<dbReference type="GO" id="GO:0016020">
    <property type="term" value="C:membrane"/>
    <property type="evidence" value="ECO:0007669"/>
    <property type="project" value="InterPro"/>
</dbReference>
<keyword evidence="14" id="KW-0408">Iron</keyword>
<evidence type="ECO:0000256" key="2">
    <source>
        <dbReference type="ARBA" id="ARBA00001966"/>
    </source>
</evidence>
<comment type="function">
    <text evidence="17">Member of the two-component regulatory system NreB/NreC involved in the control of dissimilatory nitrate/nitrite reduction in response to oxygen. NreB functions as a direct oxygen sensor histidine kinase which is autophosphorylated, in the absence of oxygen, probably at the conserved histidine residue, and transfers its phosphate group probably to a conserved aspartate residue of NreC. NreB/NreC activates the expression of the nitrate (narGHJI) and nitrite (nir) reductase operons, as well as the putative nitrate transporter gene narT.</text>
</comment>
<evidence type="ECO:0000256" key="19">
    <source>
        <dbReference type="PROSITE-ProRule" id="PRU00169"/>
    </source>
</evidence>
<dbReference type="PROSITE" id="PS50110">
    <property type="entry name" value="RESPONSE_REGULATORY"/>
    <property type="match status" value="1"/>
</dbReference>
<dbReference type="InterPro" id="IPR003594">
    <property type="entry name" value="HATPase_dom"/>
</dbReference>
<dbReference type="InterPro" id="IPR001789">
    <property type="entry name" value="Sig_transdc_resp-reg_receiver"/>
</dbReference>
<dbReference type="PROSITE" id="PS50113">
    <property type="entry name" value="PAC"/>
    <property type="match status" value="1"/>
</dbReference>
<evidence type="ECO:0000259" key="24">
    <source>
        <dbReference type="PROSITE" id="PS50112"/>
    </source>
</evidence>
<dbReference type="GO" id="GO:0046872">
    <property type="term" value="F:metal ion binding"/>
    <property type="evidence" value="ECO:0007669"/>
    <property type="project" value="UniProtKB-KW"/>
</dbReference>
<feature type="domain" description="PAC" evidence="25">
    <location>
        <begin position="208"/>
        <end position="260"/>
    </location>
</feature>
<keyword evidence="15" id="KW-0902">Two-component regulatory system</keyword>
<dbReference type="NCBIfam" id="TIGR00229">
    <property type="entry name" value="sensory_box"/>
    <property type="match status" value="1"/>
</dbReference>
<dbReference type="PROSITE" id="PS50109">
    <property type="entry name" value="HIS_KIN"/>
    <property type="match status" value="1"/>
</dbReference>
<evidence type="ECO:0000256" key="17">
    <source>
        <dbReference type="ARBA" id="ARBA00024827"/>
    </source>
</evidence>
<dbReference type="InterPro" id="IPR035965">
    <property type="entry name" value="PAS-like_dom_sf"/>
</dbReference>
<dbReference type="Gene3D" id="1.20.5.1930">
    <property type="match status" value="1"/>
</dbReference>
<keyword evidence="7" id="KW-0963">Cytoplasm</keyword>
<evidence type="ECO:0000256" key="8">
    <source>
        <dbReference type="ARBA" id="ARBA00022553"/>
    </source>
</evidence>
<evidence type="ECO:0000256" key="13">
    <source>
        <dbReference type="ARBA" id="ARBA00022840"/>
    </source>
</evidence>
<dbReference type="InterPro" id="IPR004358">
    <property type="entry name" value="Sig_transdc_His_kin-like_C"/>
</dbReference>
<evidence type="ECO:0000259" key="25">
    <source>
        <dbReference type="PROSITE" id="PS50113"/>
    </source>
</evidence>
<dbReference type="Pfam" id="PF02518">
    <property type="entry name" value="HATPase_c"/>
    <property type="match status" value="1"/>
</dbReference>
<evidence type="ECO:0000256" key="18">
    <source>
        <dbReference type="ARBA" id="ARBA00030800"/>
    </source>
</evidence>
<dbReference type="InterPro" id="IPR029016">
    <property type="entry name" value="GAF-like_dom_sf"/>
</dbReference>
<dbReference type="CDD" id="cd00130">
    <property type="entry name" value="PAS"/>
    <property type="match status" value="1"/>
</dbReference>
<dbReference type="GO" id="GO:0051539">
    <property type="term" value="F:4 iron, 4 sulfur cluster binding"/>
    <property type="evidence" value="ECO:0007669"/>
    <property type="project" value="UniProtKB-KW"/>
</dbReference>
<keyword evidence="6" id="KW-0004">4Fe-4S</keyword>
<feature type="domain" description="PAS" evidence="24">
    <location>
        <begin position="134"/>
        <end position="204"/>
    </location>
</feature>
<protein>
    <recommendedName>
        <fullName evidence="5">Oxygen sensor histidine kinase NreB</fullName>
        <ecNumber evidence="4">2.7.13.3</ecNumber>
    </recommendedName>
    <alternativeName>
        <fullName evidence="18">Nitrogen regulation protein B</fullName>
    </alternativeName>
</protein>
<dbReference type="eggNOG" id="COG0784">
    <property type="taxonomic scope" value="Bacteria"/>
</dbReference>
<comment type="catalytic activity">
    <reaction evidence="1">
        <text>ATP + protein L-histidine = ADP + protein N-phospho-L-histidine.</text>
        <dbReference type="EC" id="2.7.13.3"/>
    </reaction>
</comment>
<organism evidence="26 27">
    <name type="scientific">Rubrobacter xylanophilus (strain DSM 9941 / JCM 11954 / NBRC 16129 / PRD-1)</name>
    <dbReference type="NCBI Taxonomy" id="266117"/>
    <lineage>
        <taxon>Bacteria</taxon>
        <taxon>Bacillati</taxon>
        <taxon>Actinomycetota</taxon>
        <taxon>Rubrobacteria</taxon>
        <taxon>Rubrobacterales</taxon>
        <taxon>Rubrobacteraceae</taxon>
        <taxon>Rubrobacter</taxon>
    </lineage>
</organism>
<evidence type="ECO:0000259" key="23">
    <source>
        <dbReference type="PROSITE" id="PS50110"/>
    </source>
</evidence>
<dbReference type="Proteomes" id="UP000006637">
    <property type="component" value="Chromosome"/>
</dbReference>
<dbReference type="PANTHER" id="PTHR24421:SF10">
    <property type="entry name" value="NITRATE_NITRITE SENSOR PROTEIN NARQ"/>
    <property type="match status" value="1"/>
</dbReference>
<keyword evidence="10" id="KW-0479">Metal-binding</keyword>
<reference evidence="26 27" key="1">
    <citation type="submission" date="2006-06" db="EMBL/GenBank/DDBJ databases">
        <title>Complete sequence of Rubrobacter xylanophilus DSM 9941.</title>
        <authorList>
            <consortium name="US DOE Joint Genome Institute"/>
            <person name="Copeland A."/>
            <person name="Lucas S."/>
            <person name="Lapidus A."/>
            <person name="Barry K."/>
            <person name="Detter J.C."/>
            <person name="Glavina del Rio T."/>
            <person name="Hammon N."/>
            <person name="Israni S."/>
            <person name="Dalin E."/>
            <person name="Tice H."/>
            <person name="Pitluck S."/>
            <person name="Munk A.C."/>
            <person name="Brettin T."/>
            <person name="Bruce D."/>
            <person name="Han C."/>
            <person name="Tapia R."/>
            <person name="Gilna P."/>
            <person name="Schmutz J."/>
            <person name="Larimer F."/>
            <person name="Land M."/>
            <person name="Hauser L."/>
            <person name="Kyrpides N."/>
            <person name="Lykidis A."/>
            <person name="da Costa M.S."/>
            <person name="Rainey F.A."/>
            <person name="Empadinhas N."/>
            <person name="Jolivet E."/>
            <person name="Battista J.R."/>
            <person name="Richardson P."/>
        </authorList>
    </citation>
    <scope>NUCLEOTIDE SEQUENCE [LARGE SCALE GENOMIC DNA]</scope>
    <source>
        <strain evidence="27">DSM 9941 / JCM 11954 / NBRC 16129 / PRD-1</strain>
    </source>
</reference>
<dbReference type="SMART" id="SM00086">
    <property type="entry name" value="PAC"/>
    <property type="match status" value="1"/>
</dbReference>
<evidence type="ECO:0000256" key="3">
    <source>
        <dbReference type="ARBA" id="ARBA00004496"/>
    </source>
</evidence>
<dbReference type="InterPro" id="IPR036890">
    <property type="entry name" value="HATPase_C_sf"/>
</dbReference>
<evidence type="ECO:0000256" key="15">
    <source>
        <dbReference type="ARBA" id="ARBA00023012"/>
    </source>
</evidence>
<dbReference type="InterPro" id="IPR000700">
    <property type="entry name" value="PAS-assoc_C"/>
</dbReference>
<dbReference type="InterPro" id="IPR011712">
    <property type="entry name" value="Sig_transdc_His_kin_sub3_dim/P"/>
</dbReference>
<keyword evidence="27" id="KW-1185">Reference proteome</keyword>
<dbReference type="HOGENOM" id="CLU_000445_114_44_11"/>
<feature type="domain" description="Response regulatory" evidence="23">
    <location>
        <begin position="9"/>
        <end position="121"/>
    </location>
</feature>
<dbReference type="Gene3D" id="3.30.450.40">
    <property type="match status" value="1"/>
</dbReference>
<dbReference type="SUPFAM" id="SSF52172">
    <property type="entry name" value="CheY-like"/>
    <property type="match status" value="1"/>
</dbReference>
<evidence type="ECO:0000256" key="10">
    <source>
        <dbReference type="ARBA" id="ARBA00022723"/>
    </source>
</evidence>
<evidence type="ECO:0000313" key="26">
    <source>
        <dbReference type="EMBL" id="ABG05431.1"/>
    </source>
</evidence>
<keyword evidence="9 26" id="KW-0808">Transferase</keyword>
<evidence type="ECO:0000256" key="12">
    <source>
        <dbReference type="ARBA" id="ARBA00022777"/>
    </source>
</evidence>
<dbReference type="InterPro" id="IPR000014">
    <property type="entry name" value="PAS"/>
</dbReference>
<dbReference type="GO" id="GO:0005737">
    <property type="term" value="C:cytoplasm"/>
    <property type="evidence" value="ECO:0007669"/>
    <property type="project" value="UniProtKB-SubCell"/>
</dbReference>
<keyword evidence="13" id="KW-0067">ATP-binding</keyword>
<dbReference type="KEGG" id="rxy:Rxyl_2510"/>
<evidence type="ECO:0000256" key="7">
    <source>
        <dbReference type="ARBA" id="ARBA00022490"/>
    </source>
</evidence>
<dbReference type="EC" id="2.7.13.3" evidence="4"/>
<comment type="subcellular location">
    <subcellularLocation>
        <location evidence="3">Cytoplasm</location>
    </subcellularLocation>
</comment>
<evidence type="ECO:0000256" key="1">
    <source>
        <dbReference type="ARBA" id="ARBA00000085"/>
    </source>
</evidence>
<evidence type="ECO:0000256" key="9">
    <source>
        <dbReference type="ARBA" id="ARBA00022679"/>
    </source>
</evidence>
<evidence type="ECO:0000259" key="22">
    <source>
        <dbReference type="PROSITE" id="PS50109"/>
    </source>
</evidence>
<evidence type="ECO:0000256" key="4">
    <source>
        <dbReference type="ARBA" id="ARBA00012438"/>
    </source>
</evidence>
<dbReference type="eggNOG" id="COG2202">
    <property type="taxonomic scope" value="Bacteria"/>
</dbReference>
<dbReference type="Gene3D" id="3.40.50.2300">
    <property type="match status" value="1"/>
</dbReference>
<evidence type="ECO:0000256" key="21">
    <source>
        <dbReference type="SAM" id="MobiDB-lite"/>
    </source>
</evidence>
<dbReference type="SUPFAM" id="SSF55874">
    <property type="entry name" value="ATPase domain of HSP90 chaperone/DNA topoisomerase II/histidine kinase"/>
    <property type="match status" value="1"/>
</dbReference>
<dbReference type="EMBL" id="CP000386">
    <property type="protein sequence ID" value="ABG05431.1"/>
    <property type="molecule type" value="Genomic_DNA"/>
</dbReference>
<feature type="region of interest" description="Disordered" evidence="21">
    <location>
        <begin position="619"/>
        <end position="640"/>
    </location>
</feature>